<name>A0A7W8E9N0_9BACT</name>
<gene>
    <name evidence="2" type="ORF">HDF15_002219</name>
</gene>
<organism evidence="2 3">
    <name type="scientific">Granulicella mallensis</name>
    <dbReference type="NCBI Taxonomy" id="940614"/>
    <lineage>
        <taxon>Bacteria</taxon>
        <taxon>Pseudomonadati</taxon>
        <taxon>Acidobacteriota</taxon>
        <taxon>Terriglobia</taxon>
        <taxon>Terriglobales</taxon>
        <taxon>Acidobacteriaceae</taxon>
        <taxon>Granulicella</taxon>
    </lineage>
</organism>
<dbReference type="Pfam" id="PF19872">
    <property type="entry name" value="DUF6345"/>
    <property type="match status" value="1"/>
</dbReference>
<dbReference type="RefSeq" id="WP_184255361.1">
    <property type="nucleotide sequence ID" value="NZ_JACHIO010000008.1"/>
</dbReference>
<dbReference type="InterPro" id="IPR045926">
    <property type="entry name" value="DUF6345"/>
</dbReference>
<evidence type="ECO:0000313" key="3">
    <source>
        <dbReference type="Proteomes" id="UP000584867"/>
    </source>
</evidence>
<evidence type="ECO:0000256" key="1">
    <source>
        <dbReference type="SAM" id="Phobius"/>
    </source>
</evidence>
<protein>
    <submittedName>
        <fullName evidence="2">Uncharacterized protein</fullName>
    </submittedName>
</protein>
<keyword evidence="1" id="KW-1133">Transmembrane helix</keyword>
<reference evidence="2 3" key="1">
    <citation type="submission" date="2020-08" db="EMBL/GenBank/DDBJ databases">
        <title>Genomic Encyclopedia of Type Strains, Phase IV (KMG-V): Genome sequencing to study the core and pangenomes of soil and plant-associated prokaryotes.</title>
        <authorList>
            <person name="Whitman W."/>
        </authorList>
    </citation>
    <scope>NUCLEOTIDE SEQUENCE [LARGE SCALE GENOMIC DNA]</scope>
    <source>
        <strain evidence="2 3">X5P3</strain>
    </source>
</reference>
<proteinExistence type="predicted"/>
<keyword evidence="1" id="KW-0812">Transmembrane</keyword>
<dbReference type="Proteomes" id="UP000584867">
    <property type="component" value="Unassembled WGS sequence"/>
</dbReference>
<dbReference type="EMBL" id="JACHIO010000008">
    <property type="protein sequence ID" value="MBB5063871.1"/>
    <property type="molecule type" value="Genomic_DNA"/>
</dbReference>
<evidence type="ECO:0000313" key="2">
    <source>
        <dbReference type="EMBL" id="MBB5063871.1"/>
    </source>
</evidence>
<keyword evidence="1" id="KW-0472">Membrane</keyword>
<dbReference type="AlphaFoldDB" id="A0A7W8E9N0"/>
<accession>A0A7W8E9N0</accession>
<sequence>MHSYNALRRTRPDFVLLGAKIFVGLILMGPVLLGYAVSQTPTRRVPTLPVAIRTTGGKITFPSTLIPAVPSSLRVVKLTVQAPPDTFLRSSLVKVGAKIEDIQPLAHSTLPELKAAPETSVGLVQEDHLIASWDTQTGESQILPQFDKLPTVTYAGARDEHLTQASTLARQIFASSEILPKDVTQYTLGVPRPVVGSTAQLASSGGQPTVSAVKLYLTYVAVSRTVSGYKVYGTGSHAAVAIGTDGNVYGLVNRWKAGSFAATVTERRSKAQIQEALSETLKPLTSNSNVEVISVEIAYYDGNLDSMTPVYRVVSRLHPLPSAGADAQLLQTTDYVATYMAYGDGQLPAELVPGSGPAPSAAPANRSALRQAVIPAGDPTVGRYVVRDAQSGFVSEANGFWSGLQSSHNASQFTNSQYYWAEPFVYTTDEQSFVNNVNVALTEAHGSPWEFTTESNCCDVVHINDIPATEGYGAANHGKLDYWIIHSCDVVPSAEDNAEWWTPWFKVFQGLHAVMGSRTEMLFDNGAINQPFGQNIGNGASVVSAWFNASLSYYPASEQPPLDRPSAVTVCGHEPDTVFNTSALPAASCLTNYWQPN</sequence>
<feature type="transmembrane region" description="Helical" evidence="1">
    <location>
        <begin position="14"/>
        <end position="37"/>
    </location>
</feature>
<comment type="caution">
    <text evidence="2">The sequence shown here is derived from an EMBL/GenBank/DDBJ whole genome shotgun (WGS) entry which is preliminary data.</text>
</comment>